<dbReference type="Gene3D" id="3.30.450.20">
    <property type="entry name" value="PAS domain"/>
    <property type="match status" value="1"/>
</dbReference>
<dbReference type="Gene3D" id="1.10.287.130">
    <property type="match status" value="1"/>
</dbReference>
<dbReference type="SMART" id="SM00448">
    <property type="entry name" value="REC"/>
    <property type="match status" value="1"/>
</dbReference>
<feature type="transmembrane region" description="Helical" evidence="7">
    <location>
        <begin position="64"/>
        <end position="89"/>
    </location>
</feature>
<dbReference type="GO" id="GO:0005886">
    <property type="term" value="C:plasma membrane"/>
    <property type="evidence" value="ECO:0007669"/>
    <property type="project" value="UniProtKB-ARBA"/>
</dbReference>
<dbReference type="GO" id="GO:0009927">
    <property type="term" value="F:histidine phosphotransfer kinase activity"/>
    <property type="evidence" value="ECO:0007669"/>
    <property type="project" value="TreeGrafter"/>
</dbReference>
<organism evidence="10 11">
    <name type="scientific">Pleionea litopenaei</name>
    <dbReference type="NCBI Taxonomy" id="3070815"/>
    <lineage>
        <taxon>Bacteria</taxon>
        <taxon>Pseudomonadati</taxon>
        <taxon>Pseudomonadota</taxon>
        <taxon>Gammaproteobacteria</taxon>
        <taxon>Oceanospirillales</taxon>
        <taxon>Pleioneaceae</taxon>
        <taxon>Pleionea</taxon>
    </lineage>
</organism>
<dbReference type="InterPro" id="IPR001789">
    <property type="entry name" value="Sig_transdc_resp-reg_receiver"/>
</dbReference>
<dbReference type="Pfam" id="PF00072">
    <property type="entry name" value="Response_reg"/>
    <property type="match status" value="1"/>
</dbReference>
<dbReference type="EMBL" id="CP133548">
    <property type="protein sequence ID" value="WMS85701.1"/>
    <property type="molecule type" value="Genomic_DNA"/>
</dbReference>
<dbReference type="InterPro" id="IPR036890">
    <property type="entry name" value="HATPase_C_sf"/>
</dbReference>
<feature type="modified residue" description="4-aspartylphosphate" evidence="6">
    <location>
        <position position="788"/>
    </location>
</feature>
<dbReference type="SMART" id="SM00387">
    <property type="entry name" value="HATPase_c"/>
    <property type="match status" value="1"/>
</dbReference>
<evidence type="ECO:0000259" key="9">
    <source>
        <dbReference type="PROSITE" id="PS50110"/>
    </source>
</evidence>
<dbReference type="PROSITE" id="PS50109">
    <property type="entry name" value="HIS_KIN"/>
    <property type="match status" value="1"/>
</dbReference>
<keyword evidence="7" id="KW-0472">Membrane</keyword>
<dbReference type="CDD" id="cd00075">
    <property type="entry name" value="HATPase"/>
    <property type="match status" value="1"/>
</dbReference>
<feature type="domain" description="Response regulatory" evidence="9">
    <location>
        <begin position="738"/>
        <end position="853"/>
    </location>
</feature>
<keyword evidence="7" id="KW-0812">Transmembrane</keyword>
<dbReference type="Proteomes" id="UP001239782">
    <property type="component" value="Chromosome"/>
</dbReference>
<evidence type="ECO:0000256" key="2">
    <source>
        <dbReference type="ARBA" id="ARBA00012438"/>
    </source>
</evidence>
<dbReference type="InterPro" id="IPR011006">
    <property type="entry name" value="CheY-like_superfamily"/>
</dbReference>
<dbReference type="GO" id="GO:0000155">
    <property type="term" value="F:phosphorelay sensor kinase activity"/>
    <property type="evidence" value="ECO:0007669"/>
    <property type="project" value="InterPro"/>
</dbReference>
<dbReference type="FunFam" id="3.30.565.10:FF:000006">
    <property type="entry name" value="Sensor histidine kinase WalK"/>
    <property type="match status" value="1"/>
</dbReference>
<feature type="transmembrane region" description="Helical" evidence="7">
    <location>
        <begin position="101"/>
        <end position="118"/>
    </location>
</feature>
<proteinExistence type="predicted"/>
<keyword evidence="10" id="KW-0547">Nucleotide-binding</keyword>
<evidence type="ECO:0000259" key="8">
    <source>
        <dbReference type="PROSITE" id="PS50109"/>
    </source>
</evidence>
<dbReference type="GO" id="GO:0005524">
    <property type="term" value="F:ATP binding"/>
    <property type="evidence" value="ECO:0007669"/>
    <property type="project" value="UniProtKB-KW"/>
</dbReference>
<comment type="catalytic activity">
    <reaction evidence="1">
        <text>ATP + protein L-histidine = ADP + protein N-phospho-L-histidine.</text>
        <dbReference type="EC" id="2.7.13.3"/>
    </reaction>
</comment>
<keyword evidence="5" id="KW-0418">Kinase</keyword>
<dbReference type="InterPro" id="IPR003594">
    <property type="entry name" value="HATPase_dom"/>
</dbReference>
<protein>
    <recommendedName>
        <fullName evidence="2">histidine kinase</fullName>
        <ecNumber evidence="2">2.7.13.3</ecNumber>
    </recommendedName>
</protein>
<dbReference type="CDD" id="cd12914">
    <property type="entry name" value="PDC1_DGC_like"/>
    <property type="match status" value="1"/>
</dbReference>
<dbReference type="PANTHER" id="PTHR43047:SF72">
    <property type="entry name" value="OSMOSENSING HISTIDINE PROTEIN KINASE SLN1"/>
    <property type="match status" value="1"/>
</dbReference>
<dbReference type="AlphaFoldDB" id="A0AA51RQE8"/>
<dbReference type="InterPro" id="IPR005467">
    <property type="entry name" value="His_kinase_dom"/>
</dbReference>
<keyword evidence="3 6" id="KW-0597">Phosphoprotein</keyword>
<keyword evidence="4" id="KW-0808">Transferase</keyword>
<evidence type="ECO:0000256" key="6">
    <source>
        <dbReference type="PROSITE-ProRule" id="PRU00169"/>
    </source>
</evidence>
<dbReference type="InterPro" id="IPR003661">
    <property type="entry name" value="HisK_dim/P_dom"/>
</dbReference>
<dbReference type="SMART" id="SM00388">
    <property type="entry name" value="HisKA"/>
    <property type="match status" value="1"/>
</dbReference>
<evidence type="ECO:0000313" key="10">
    <source>
        <dbReference type="EMBL" id="WMS85701.1"/>
    </source>
</evidence>
<dbReference type="RefSeq" id="WP_309200854.1">
    <property type="nucleotide sequence ID" value="NZ_CP133548.1"/>
</dbReference>
<feature type="transmembrane region" description="Helical" evidence="7">
    <location>
        <begin position="138"/>
        <end position="157"/>
    </location>
</feature>
<dbReference type="SUPFAM" id="SSF55874">
    <property type="entry name" value="ATPase domain of HSP90 chaperone/DNA topoisomerase II/histidine kinase"/>
    <property type="match status" value="1"/>
</dbReference>
<keyword evidence="7" id="KW-1133">Transmembrane helix</keyword>
<dbReference type="EC" id="2.7.13.3" evidence="2"/>
<feature type="transmembrane region" description="Helical" evidence="7">
    <location>
        <begin position="12"/>
        <end position="33"/>
    </location>
</feature>
<dbReference type="SUPFAM" id="SSF47384">
    <property type="entry name" value="Homodimeric domain of signal transducing histidine kinase"/>
    <property type="match status" value="1"/>
</dbReference>
<dbReference type="Pfam" id="PF00512">
    <property type="entry name" value="HisKA"/>
    <property type="match status" value="1"/>
</dbReference>
<evidence type="ECO:0000256" key="1">
    <source>
        <dbReference type="ARBA" id="ARBA00000085"/>
    </source>
</evidence>
<dbReference type="CDD" id="cd00082">
    <property type="entry name" value="HisKA"/>
    <property type="match status" value="1"/>
</dbReference>
<dbReference type="PANTHER" id="PTHR43047">
    <property type="entry name" value="TWO-COMPONENT HISTIDINE PROTEIN KINASE"/>
    <property type="match status" value="1"/>
</dbReference>
<dbReference type="CDD" id="cd00156">
    <property type="entry name" value="REC"/>
    <property type="match status" value="1"/>
</dbReference>
<dbReference type="PROSITE" id="PS50110">
    <property type="entry name" value="RESPONSE_REGULATORY"/>
    <property type="match status" value="1"/>
</dbReference>
<evidence type="ECO:0000256" key="3">
    <source>
        <dbReference type="ARBA" id="ARBA00022553"/>
    </source>
</evidence>
<dbReference type="PRINTS" id="PR00344">
    <property type="entry name" value="BCTRLSENSOR"/>
</dbReference>
<dbReference type="Pfam" id="PF02518">
    <property type="entry name" value="HATPase_c"/>
    <property type="match status" value="1"/>
</dbReference>
<evidence type="ECO:0000256" key="5">
    <source>
        <dbReference type="ARBA" id="ARBA00022777"/>
    </source>
</evidence>
<gene>
    <name evidence="10" type="ORF">Q9312_10790</name>
</gene>
<dbReference type="KEGG" id="plei:Q9312_10790"/>
<keyword evidence="10" id="KW-0067">ATP-binding</keyword>
<sequence>MSPAIIFVAIRRLPVSYALVVAFLVLGHMSWLWGSLNNAILYLLECVVYYKGVRRGWNVFYTDLLYWLIIGIPLATFLTSNSGLELNALAGVIVLKQPLNGVLYTLLANVIIMAITIFRDHRIFATRLQLSSFIKDVLVTVLLIPLFSIFLLTKYAIERNLIDSTARSNDSYVQLTKNRVNEFLFGYQKAVQTLALHYQPHKDLTDYQKQALISQTHAIYSGFITMLVADQQGELVVASPAELIDKSRGVADREYFTFPKEMLHPFISEAFQGRGFGNDPIVAISAPIIDGQGEFAGIVEGSLNLYDLDLLFVLPNSVEFEILIVDNSEQTIYASEGLHQNFLDKVVIQSQPDPLYKEVVTLNQDPTLYTVGFDTADNGWSIYFLAQRSKQVEALSQALLWLLLLGIISLIAILALSEWLSRKLHSPIDKLVKRFTSLSLTAQVDTETQNHLFDEIQLIFDRLDAAQEKLVAAHFAQQEALSDKISAEKQNEAKSELLSKVSHELRTPLNAILGQIQLLQLESFDESVSKQLAKAEQAGRFLVFLIEDLLVLSKSELGEFNLTLKHCYLNPLVEASTELFEQKIKDKGIQFMFDISATEDLVVNADEFRLQQAISNLISNAIKYNREGGRVIVKSTVIEDRLIKLTISDNGFGIPDQFQNKVFQPFNRLAHEHSKVEGSGIGLSLSYQLVRAMRGEIDFSSIENEGSHFTITMPVVKHPNIESKAVEEELKLDLTGRKILYIEDNRTNFMIVQAWLKKQGATQIDNGDCAAAGLDKANTERYDLILLDLGLPDRSGFEIIGELKALQPDVPIIPLTADGSEVSRERAEQLQVEEFLTKPVDFNQMTRVLYGLLS</sequence>
<evidence type="ECO:0000256" key="7">
    <source>
        <dbReference type="SAM" id="Phobius"/>
    </source>
</evidence>
<feature type="transmembrane region" description="Helical" evidence="7">
    <location>
        <begin position="398"/>
        <end position="420"/>
    </location>
</feature>
<evidence type="ECO:0000256" key="4">
    <source>
        <dbReference type="ARBA" id="ARBA00022679"/>
    </source>
</evidence>
<evidence type="ECO:0000313" key="11">
    <source>
        <dbReference type="Proteomes" id="UP001239782"/>
    </source>
</evidence>
<name>A0AA51RQE8_9GAMM</name>
<dbReference type="InterPro" id="IPR004358">
    <property type="entry name" value="Sig_transdc_His_kin-like_C"/>
</dbReference>
<reference evidence="10 11" key="1">
    <citation type="submission" date="2023-08" db="EMBL/GenBank/DDBJ databases">
        <title>Pleionea litopenaei sp. nov., isolated from stomach of juvenile Litopenaeus vannamei.</title>
        <authorList>
            <person name="Rho A.M."/>
            <person name="Hwang C.Y."/>
        </authorList>
    </citation>
    <scope>NUCLEOTIDE SEQUENCE [LARGE SCALE GENOMIC DNA]</scope>
    <source>
        <strain evidence="10 11">HL-JVS1</strain>
    </source>
</reference>
<dbReference type="InterPro" id="IPR036097">
    <property type="entry name" value="HisK_dim/P_sf"/>
</dbReference>
<keyword evidence="11" id="KW-1185">Reference proteome</keyword>
<accession>A0AA51RQE8</accession>
<dbReference type="Gene3D" id="3.40.50.2300">
    <property type="match status" value="1"/>
</dbReference>
<dbReference type="Gene3D" id="3.30.565.10">
    <property type="entry name" value="Histidine kinase-like ATPase, C-terminal domain"/>
    <property type="match status" value="1"/>
</dbReference>
<feature type="domain" description="Histidine kinase" evidence="8">
    <location>
        <begin position="500"/>
        <end position="717"/>
    </location>
</feature>
<dbReference type="SUPFAM" id="SSF52172">
    <property type="entry name" value="CheY-like"/>
    <property type="match status" value="1"/>
</dbReference>